<dbReference type="GeneID" id="17263694"/>
<reference evidence="5" key="1">
    <citation type="journal article" date="2013" name="Nature">
        <title>Pan genome of the phytoplankton Emiliania underpins its global distribution.</title>
        <authorList>
            <person name="Read B.A."/>
            <person name="Kegel J."/>
            <person name="Klute M.J."/>
            <person name="Kuo A."/>
            <person name="Lefebvre S.C."/>
            <person name="Maumus F."/>
            <person name="Mayer C."/>
            <person name="Miller J."/>
            <person name="Monier A."/>
            <person name="Salamov A."/>
            <person name="Young J."/>
            <person name="Aguilar M."/>
            <person name="Claverie J.M."/>
            <person name="Frickenhaus S."/>
            <person name="Gonzalez K."/>
            <person name="Herman E.K."/>
            <person name="Lin Y.C."/>
            <person name="Napier J."/>
            <person name="Ogata H."/>
            <person name="Sarno A.F."/>
            <person name="Shmutz J."/>
            <person name="Schroeder D."/>
            <person name="de Vargas C."/>
            <person name="Verret F."/>
            <person name="von Dassow P."/>
            <person name="Valentin K."/>
            <person name="Van de Peer Y."/>
            <person name="Wheeler G."/>
            <person name="Dacks J.B."/>
            <person name="Delwiche C.F."/>
            <person name="Dyhrman S.T."/>
            <person name="Glockner G."/>
            <person name="John U."/>
            <person name="Richards T."/>
            <person name="Worden A.Z."/>
            <person name="Zhang X."/>
            <person name="Grigoriev I.V."/>
            <person name="Allen A.E."/>
            <person name="Bidle K."/>
            <person name="Borodovsky M."/>
            <person name="Bowler C."/>
            <person name="Brownlee C."/>
            <person name="Cock J.M."/>
            <person name="Elias M."/>
            <person name="Gladyshev V.N."/>
            <person name="Groth M."/>
            <person name="Guda C."/>
            <person name="Hadaegh A."/>
            <person name="Iglesias-Rodriguez M.D."/>
            <person name="Jenkins J."/>
            <person name="Jones B.M."/>
            <person name="Lawson T."/>
            <person name="Leese F."/>
            <person name="Lindquist E."/>
            <person name="Lobanov A."/>
            <person name="Lomsadze A."/>
            <person name="Malik S.B."/>
            <person name="Marsh M.E."/>
            <person name="Mackinder L."/>
            <person name="Mock T."/>
            <person name="Mueller-Roeber B."/>
            <person name="Pagarete A."/>
            <person name="Parker M."/>
            <person name="Probert I."/>
            <person name="Quesneville H."/>
            <person name="Raines C."/>
            <person name="Rensing S.A."/>
            <person name="Riano-Pachon D.M."/>
            <person name="Richier S."/>
            <person name="Rokitta S."/>
            <person name="Shiraiwa Y."/>
            <person name="Soanes D.M."/>
            <person name="van der Giezen M."/>
            <person name="Wahlund T.M."/>
            <person name="Williams B."/>
            <person name="Wilson W."/>
            <person name="Wolfe G."/>
            <person name="Wurch L.L."/>
        </authorList>
    </citation>
    <scope>NUCLEOTIDE SEQUENCE</scope>
</reference>
<protein>
    <recommendedName>
        <fullName evidence="3">Phospholipase/carboxylesterase/thioesterase domain-containing protein</fullName>
    </recommendedName>
</protein>
<dbReference type="InterPro" id="IPR003140">
    <property type="entry name" value="PLipase/COase/thioEstase"/>
</dbReference>
<comment type="similarity">
    <text evidence="1">Belongs to the AB hydrolase superfamily. AB hydrolase 2 family.</text>
</comment>
<dbReference type="InterPro" id="IPR050565">
    <property type="entry name" value="LYPA1-2/EST-like"/>
</dbReference>
<evidence type="ECO:0000259" key="3">
    <source>
        <dbReference type="Pfam" id="PF02230"/>
    </source>
</evidence>
<accession>A0A0D3J209</accession>
<dbReference type="AlphaFoldDB" id="A0A0D3J209"/>
<proteinExistence type="inferred from homology"/>
<evidence type="ECO:0000256" key="2">
    <source>
        <dbReference type="ARBA" id="ARBA00022801"/>
    </source>
</evidence>
<dbReference type="GO" id="GO:0016787">
    <property type="term" value="F:hydrolase activity"/>
    <property type="evidence" value="ECO:0007669"/>
    <property type="project" value="UniProtKB-KW"/>
</dbReference>
<dbReference type="STRING" id="2903.R1E9J1"/>
<dbReference type="PANTHER" id="PTHR10655:SF17">
    <property type="entry name" value="LYSOPHOSPHOLIPASE-LIKE PROTEIN 1"/>
    <property type="match status" value="1"/>
</dbReference>
<organism evidence="4 5">
    <name type="scientific">Emiliania huxleyi (strain CCMP1516)</name>
    <dbReference type="NCBI Taxonomy" id="280463"/>
    <lineage>
        <taxon>Eukaryota</taxon>
        <taxon>Haptista</taxon>
        <taxon>Haptophyta</taxon>
        <taxon>Prymnesiophyceae</taxon>
        <taxon>Isochrysidales</taxon>
        <taxon>Noelaerhabdaceae</taxon>
        <taxon>Emiliania</taxon>
    </lineage>
</organism>
<dbReference type="RefSeq" id="XP_005769973.1">
    <property type="nucleotide sequence ID" value="XM_005769916.1"/>
</dbReference>
<dbReference type="KEGG" id="ehx:EMIHUDRAFT_244051"/>
<reference evidence="4" key="2">
    <citation type="submission" date="2024-10" db="UniProtKB">
        <authorList>
            <consortium name="EnsemblProtists"/>
        </authorList>
    </citation>
    <scope>IDENTIFICATION</scope>
</reference>
<evidence type="ECO:0000313" key="5">
    <source>
        <dbReference type="Proteomes" id="UP000013827"/>
    </source>
</evidence>
<dbReference type="EnsemblProtists" id="EOD17544">
    <property type="protein sequence ID" value="EOD17544"/>
    <property type="gene ID" value="EMIHUDRAFT_244051"/>
</dbReference>
<name>A0A0D3J209_EMIH1</name>
<dbReference type="Gene3D" id="3.40.50.1820">
    <property type="entry name" value="alpha/beta hydrolase"/>
    <property type="match status" value="1"/>
</dbReference>
<dbReference type="SUPFAM" id="SSF53474">
    <property type="entry name" value="alpha/beta-Hydrolases"/>
    <property type="match status" value="1"/>
</dbReference>
<dbReference type="PANTHER" id="PTHR10655">
    <property type="entry name" value="LYSOPHOSPHOLIPASE-RELATED"/>
    <property type="match status" value="1"/>
</dbReference>
<dbReference type="PaxDb" id="2903-EOD17544"/>
<dbReference type="InterPro" id="IPR029058">
    <property type="entry name" value="AB_hydrolase_fold"/>
</dbReference>
<keyword evidence="2" id="KW-0378">Hydrolase</keyword>
<evidence type="ECO:0000256" key="1">
    <source>
        <dbReference type="ARBA" id="ARBA00006499"/>
    </source>
</evidence>
<dbReference type="Proteomes" id="UP000013827">
    <property type="component" value="Unassembled WGS sequence"/>
</dbReference>
<sequence length="238" mass="25414">MLTHRLHPERAVGGRACPGAAPALLLLLHGTGDTEEGLLPLATLAPEGTVVASLRAPLRAPYGGYRWFEGYSSAPEPRALESSIAAATDMLFDFIEAAPEALGTDPARVYLLGWSQGATIAWSALLSKWPRPSFIAGALALSGRLMPELLQPSTPLGQRAAPREQLRGVPVLATHGGQDMVTPVSYGQANARLFADWQRGGEGKGEGSLSFHELPHDGHQFSRKCQELAHDFLSQHLA</sequence>
<evidence type="ECO:0000313" key="4">
    <source>
        <dbReference type="EnsemblProtists" id="EOD17544"/>
    </source>
</evidence>
<feature type="domain" description="Phospholipase/carboxylesterase/thioesterase" evidence="3">
    <location>
        <begin position="22"/>
        <end position="236"/>
    </location>
</feature>
<dbReference type="Pfam" id="PF02230">
    <property type="entry name" value="Abhydrolase_2"/>
    <property type="match status" value="1"/>
</dbReference>
<keyword evidence="5" id="KW-1185">Reference proteome</keyword>
<dbReference type="HOGENOM" id="CLU_1167713_0_0_1"/>